<name>A0A239VVU0_9MICO</name>
<dbReference type="STRING" id="1121387.GCA_000429885_00697"/>
<dbReference type="GO" id="GO:0071973">
    <property type="term" value="P:bacterial-type flagellum-dependent cell motility"/>
    <property type="evidence" value="ECO:0007669"/>
    <property type="project" value="InterPro"/>
</dbReference>
<dbReference type="Proteomes" id="UP000242637">
    <property type="component" value="Chromosome 1"/>
</dbReference>
<proteinExistence type="predicted"/>
<dbReference type="GO" id="GO:0009424">
    <property type="term" value="C:bacterial-type flagellum hook"/>
    <property type="evidence" value="ECO:0007669"/>
    <property type="project" value="InterPro"/>
</dbReference>
<dbReference type="AlphaFoldDB" id="A0A239VVU0"/>
<protein>
    <submittedName>
        <fullName evidence="2">Hook-filament junction protein</fullName>
    </submittedName>
</protein>
<evidence type="ECO:0000313" key="2">
    <source>
        <dbReference type="EMBL" id="SNV25878.1"/>
    </source>
</evidence>
<dbReference type="PANTHER" id="PTHR42792">
    <property type="entry name" value="FLAGELLIN"/>
    <property type="match status" value="1"/>
</dbReference>
<organism evidence="2 3">
    <name type="scientific">Dermatophilus congolensis</name>
    <dbReference type="NCBI Taxonomy" id="1863"/>
    <lineage>
        <taxon>Bacteria</taxon>
        <taxon>Bacillati</taxon>
        <taxon>Actinomycetota</taxon>
        <taxon>Actinomycetes</taxon>
        <taxon>Micrococcales</taxon>
        <taxon>Dermatophilaceae</taxon>
        <taxon>Dermatophilus</taxon>
    </lineage>
</organism>
<dbReference type="RefSeq" id="WP_028326755.1">
    <property type="nucleotide sequence ID" value="NZ_JAAFNI010000001.1"/>
</dbReference>
<dbReference type="OrthoDB" id="9758307at2"/>
<accession>A0A239VVU0</accession>
<dbReference type="PANTHER" id="PTHR42792:SF1">
    <property type="entry name" value="FLAGELLAR HOOK-ASSOCIATED PROTEIN 3"/>
    <property type="match status" value="1"/>
</dbReference>
<dbReference type="InterPro" id="IPR013384">
    <property type="entry name" value="Flagell_FlgL"/>
</dbReference>
<reference evidence="2 3" key="1">
    <citation type="submission" date="2017-06" db="EMBL/GenBank/DDBJ databases">
        <authorList>
            <consortium name="Pathogen Informatics"/>
        </authorList>
    </citation>
    <scope>NUCLEOTIDE SEQUENCE [LARGE SCALE GENOMIC DNA]</scope>
    <source>
        <strain evidence="2 3">NCTC13039</strain>
    </source>
</reference>
<keyword evidence="3" id="KW-1185">Reference proteome</keyword>
<evidence type="ECO:0000259" key="1">
    <source>
        <dbReference type="Pfam" id="PF00669"/>
    </source>
</evidence>
<dbReference type="SUPFAM" id="SSF64518">
    <property type="entry name" value="Phase 1 flagellin"/>
    <property type="match status" value="1"/>
</dbReference>
<dbReference type="NCBIfam" id="TIGR02550">
    <property type="entry name" value="flagell_flgL"/>
    <property type="match status" value="1"/>
</dbReference>
<evidence type="ECO:0000313" key="3">
    <source>
        <dbReference type="Proteomes" id="UP000242637"/>
    </source>
</evidence>
<feature type="domain" description="Flagellin N-terminal" evidence="1">
    <location>
        <begin position="6"/>
        <end position="141"/>
    </location>
</feature>
<dbReference type="KEGG" id="dco:SAMEA4475696_2335"/>
<sequence length="299" mass="31560">MTSLRITQNAMNRTQMMGLNTSLSRLQGTQEQLTTGKRLNRPSDDPVGTVQALRFRSEQSQLAQFGANITDGLSRLSAGDDALSQTLSMVQKIRSTTVSALNGVNGDAQRKAFASSIRELRVGILQQANSQYAGQPLFGGTTPLDNAFDANGTYQGNTLPVLRQVSDSPGDAGQMNVGISGSDAFGTALVKGSGALDKLADAIEAGDNAGIQAGLTAVEGLNDSILNVQTSVGVRVNRLQSLENLNGRMDDSSKISLSKVEDTDFIKAAMDLSIQSNAYQAALSASAKIIQPSLMDFLR</sequence>
<dbReference type="GeneID" id="63460488"/>
<gene>
    <name evidence="2" type="primary">flgL</name>
    <name evidence="2" type="ORF">SAMEA4475696_02335</name>
</gene>
<dbReference type="InterPro" id="IPR001492">
    <property type="entry name" value="Flagellin"/>
</dbReference>
<dbReference type="Gene3D" id="1.20.1330.10">
    <property type="entry name" value="f41 fragment of flagellin, N-terminal domain"/>
    <property type="match status" value="1"/>
</dbReference>
<dbReference type="InterPro" id="IPR001029">
    <property type="entry name" value="Flagellin_N"/>
</dbReference>
<dbReference type="EMBL" id="LT906453">
    <property type="protein sequence ID" value="SNV25878.1"/>
    <property type="molecule type" value="Genomic_DNA"/>
</dbReference>
<dbReference type="Pfam" id="PF00669">
    <property type="entry name" value="Flagellin_N"/>
    <property type="match status" value="1"/>
</dbReference>
<dbReference type="GO" id="GO:0005198">
    <property type="term" value="F:structural molecule activity"/>
    <property type="evidence" value="ECO:0007669"/>
    <property type="project" value="InterPro"/>
</dbReference>